<feature type="compositionally biased region" description="Polar residues" evidence="1">
    <location>
        <begin position="251"/>
        <end position="261"/>
    </location>
</feature>
<name>M0CRU7_9EURY</name>
<reference evidence="2 3" key="1">
    <citation type="journal article" date="2014" name="PLoS Genet.">
        <title>Phylogenetically driven sequencing of extremely halophilic archaea reveals strategies for static and dynamic osmo-response.</title>
        <authorList>
            <person name="Becker E.A."/>
            <person name="Seitzer P.M."/>
            <person name="Tritt A."/>
            <person name="Larsen D."/>
            <person name="Krusor M."/>
            <person name="Yao A.I."/>
            <person name="Wu D."/>
            <person name="Madern D."/>
            <person name="Eisen J.A."/>
            <person name="Darling A.E."/>
            <person name="Facciotti M.T."/>
        </authorList>
    </citation>
    <scope>NUCLEOTIDE SEQUENCE [LARGE SCALE GENOMIC DNA]</scope>
    <source>
        <strain evidence="2 3">2-9-1</strain>
    </source>
</reference>
<sequence length="261" mass="26795">MREGVRSALVVVCVLVLVSAGSATTYGLFSDSEQASGTIQAADKFNGNSDSGSSSGTAYNDADGDGERDMNEQTYSQSDLVGFDNPSANLVIPESVGPVEKTDNGNIQMTAQSITSEVKIRTKNGGITLTADGGNIDLAGPVVAETGSIDINAQSGDVNLEGATIDSKNRYIDVTAGGHLNMDRATIDTNAQITLRSGSDIRLENAEISSKNGEASATLGSAGDTLYVNGATIGDKDDTLRYSPADATVDGTPNSGTTQPN</sequence>
<dbReference type="AlphaFoldDB" id="M0CRU7"/>
<evidence type="ECO:0000256" key="1">
    <source>
        <dbReference type="SAM" id="MobiDB-lite"/>
    </source>
</evidence>
<accession>M0CRU7</accession>
<dbReference type="Proteomes" id="UP000011626">
    <property type="component" value="Unassembled WGS sequence"/>
</dbReference>
<dbReference type="EMBL" id="AOIU01000026">
    <property type="protein sequence ID" value="ELZ25112.1"/>
    <property type="molecule type" value="Genomic_DNA"/>
</dbReference>
<evidence type="ECO:0000313" key="3">
    <source>
        <dbReference type="Proteomes" id="UP000011626"/>
    </source>
</evidence>
<feature type="region of interest" description="Disordered" evidence="1">
    <location>
        <begin position="235"/>
        <end position="261"/>
    </location>
</feature>
<dbReference type="STRING" id="797114.C475_11214"/>
<dbReference type="RefSeq" id="WP_006883918.1">
    <property type="nucleotide sequence ID" value="NZ_AOIU01000026.1"/>
</dbReference>
<dbReference type="NCBIfam" id="TIGR04088">
    <property type="entry name" value="cognate_SipW"/>
    <property type="match status" value="1"/>
</dbReference>
<feature type="compositionally biased region" description="Low complexity" evidence="1">
    <location>
        <begin position="46"/>
        <end position="56"/>
    </location>
</feature>
<protein>
    <submittedName>
        <fullName evidence="2">Uncharacterized protein</fullName>
    </submittedName>
</protein>
<comment type="caution">
    <text evidence="2">The sequence shown here is derived from an EMBL/GenBank/DDBJ whole genome shotgun (WGS) entry which is preliminary data.</text>
</comment>
<dbReference type="OrthoDB" id="241681at2157"/>
<organism evidence="2 3">
    <name type="scientific">Halosimplex carlsbadense 2-9-1</name>
    <dbReference type="NCBI Taxonomy" id="797114"/>
    <lineage>
        <taxon>Archaea</taxon>
        <taxon>Methanobacteriati</taxon>
        <taxon>Methanobacteriota</taxon>
        <taxon>Stenosarchaea group</taxon>
        <taxon>Halobacteria</taxon>
        <taxon>Halobacteriales</taxon>
        <taxon>Haloarculaceae</taxon>
        <taxon>Halosimplex</taxon>
    </lineage>
</organism>
<feature type="region of interest" description="Disordered" evidence="1">
    <location>
        <begin position="43"/>
        <end position="71"/>
    </location>
</feature>
<proteinExistence type="predicted"/>
<dbReference type="eggNOG" id="arCOG09173">
    <property type="taxonomic scope" value="Archaea"/>
</dbReference>
<dbReference type="InterPro" id="IPR023833">
    <property type="entry name" value="Signal_pept_SipW-depend-type"/>
</dbReference>
<evidence type="ECO:0000313" key="2">
    <source>
        <dbReference type="EMBL" id="ELZ25112.1"/>
    </source>
</evidence>
<gene>
    <name evidence="2" type="ORF">C475_11214</name>
</gene>
<keyword evidence="3" id="KW-1185">Reference proteome</keyword>